<evidence type="ECO:0000256" key="1">
    <source>
        <dbReference type="SAM" id="Phobius"/>
    </source>
</evidence>
<dbReference type="AlphaFoldDB" id="A0A261GBV4"/>
<reference evidence="2 3" key="1">
    <citation type="journal article" date="2017" name="BMC Genomics">
        <title>Comparative genomic and phylogenomic analyses of the Bifidobacteriaceae family.</title>
        <authorList>
            <person name="Lugli G.A."/>
            <person name="Milani C."/>
            <person name="Turroni F."/>
            <person name="Duranti S."/>
            <person name="Mancabelli L."/>
            <person name="Mangifesta M."/>
            <person name="Ferrario C."/>
            <person name="Modesto M."/>
            <person name="Mattarelli P."/>
            <person name="Jiri K."/>
            <person name="van Sinderen D."/>
            <person name="Ventura M."/>
        </authorList>
    </citation>
    <scope>NUCLEOTIDE SEQUENCE [LARGE SCALE GENOMIC DNA]</scope>
    <source>
        <strain evidence="2 3">LMG 28769</strain>
    </source>
</reference>
<dbReference type="GeneID" id="98294735"/>
<keyword evidence="1" id="KW-1133">Transmembrane helix</keyword>
<organism evidence="2 3">
    <name type="scientific">Bifidobacterium aquikefiri</name>
    <dbReference type="NCBI Taxonomy" id="1653207"/>
    <lineage>
        <taxon>Bacteria</taxon>
        <taxon>Bacillati</taxon>
        <taxon>Actinomycetota</taxon>
        <taxon>Actinomycetes</taxon>
        <taxon>Bifidobacteriales</taxon>
        <taxon>Bifidobacteriaceae</taxon>
        <taxon>Bifidobacterium</taxon>
    </lineage>
</organism>
<name>A0A261GBV4_9BIFI</name>
<feature type="transmembrane region" description="Helical" evidence="1">
    <location>
        <begin position="49"/>
        <end position="75"/>
    </location>
</feature>
<feature type="transmembrane region" description="Helical" evidence="1">
    <location>
        <begin position="113"/>
        <end position="131"/>
    </location>
</feature>
<evidence type="ECO:0000313" key="2">
    <source>
        <dbReference type="EMBL" id="OZG68723.1"/>
    </source>
</evidence>
<evidence type="ECO:0008006" key="4">
    <source>
        <dbReference type="Google" id="ProtNLM"/>
    </source>
</evidence>
<comment type="caution">
    <text evidence="2">The sequence shown here is derived from an EMBL/GenBank/DDBJ whole genome shotgun (WGS) entry which is preliminary data.</text>
</comment>
<accession>A0A261GBV4</accession>
<evidence type="ECO:0000313" key="3">
    <source>
        <dbReference type="Proteomes" id="UP000216451"/>
    </source>
</evidence>
<dbReference type="OrthoDB" id="3242812at2"/>
<gene>
    <name evidence="2" type="ORF">BAQU_0022</name>
</gene>
<dbReference type="InterPro" id="IPR021560">
    <property type="entry name" value="DUF3021"/>
</dbReference>
<keyword evidence="1" id="KW-0472">Membrane</keyword>
<dbReference type="EMBL" id="MWXA01000001">
    <property type="protein sequence ID" value="OZG68723.1"/>
    <property type="molecule type" value="Genomic_DNA"/>
</dbReference>
<dbReference type="Proteomes" id="UP000216451">
    <property type="component" value="Unassembled WGS sequence"/>
</dbReference>
<proteinExistence type="predicted"/>
<feature type="transmembrane region" description="Helical" evidence="1">
    <location>
        <begin position="87"/>
        <end position="107"/>
    </location>
</feature>
<keyword evidence="1" id="KW-0812">Transmembrane</keyword>
<keyword evidence="3" id="KW-1185">Reference proteome</keyword>
<feature type="transmembrane region" description="Helical" evidence="1">
    <location>
        <begin position="12"/>
        <end position="29"/>
    </location>
</feature>
<sequence length="151" mass="16885">MRRVIKDSVSGIVFGQFIGFWMATIFSAVNGASSWLPSTPRWVAQFPSLTAATIVASLLWWAMGMLFSLGSDFIFSAEEWSITKRTVIHFVVTMLGFTLLACLSGWFPLEPAPILGFIPGFLVVYAVVWSIRMMHARHTVNQLNQHLTTTK</sequence>
<dbReference type="Pfam" id="PF11457">
    <property type="entry name" value="DUF3021"/>
    <property type="match status" value="1"/>
</dbReference>
<dbReference type="RefSeq" id="WP_094692053.1">
    <property type="nucleotide sequence ID" value="NZ_CALENZ010000002.1"/>
</dbReference>
<protein>
    <recommendedName>
        <fullName evidence="4">DUF3021 domain-containing protein</fullName>
    </recommendedName>
</protein>